<comment type="function">
    <text evidence="7">Functions as a peptidoglycan terminase that cleaves nascent peptidoglycan strands endolytically to terminate their elongation.</text>
</comment>
<dbReference type="PANTHER" id="PTHR30518:SF2">
    <property type="entry name" value="ENDOLYTIC MUREIN TRANSGLYCOSYLASE"/>
    <property type="match status" value="1"/>
</dbReference>
<keyword evidence="4 7" id="KW-0472">Membrane</keyword>
<dbReference type="HAMAP" id="MF_02065">
    <property type="entry name" value="MltG"/>
    <property type="match status" value="1"/>
</dbReference>
<dbReference type="NCBIfam" id="TIGR00247">
    <property type="entry name" value="endolytic transglycosylase MltG"/>
    <property type="match status" value="1"/>
</dbReference>
<comment type="caution">
    <text evidence="7">Lacks conserved residue(s) required for the propagation of feature annotation.</text>
</comment>
<feature type="site" description="Important for catalytic activity" evidence="7">
    <location>
        <position position="271"/>
    </location>
</feature>
<keyword evidence="1 7" id="KW-1003">Cell membrane</keyword>
<evidence type="ECO:0000256" key="3">
    <source>
        <dbReference type="ARBA" id="ARBA00022989"/>
    </source>
</evidence>
<dbReference type="PANTHER" id="PTHR30518">
    <property type="entry name" value="ENDOLYTIC MUREIN TRANSGLYCOSYLASE"/>
    <property type="match status" value="1"/>
</dbReference>
<reference evidence="8 9" key="1">
    <citation type="journal article" date="2016" name="Nat. Commun.">
        <title>Thousands of microbial genomes shed light on interconnected biogeochemical processes in an aquifer system.</title>
        <authorList>
            <person name="Anantharaman K."/>
            <person name="Brown C.T."/>
            <person name="Hug L.A."/>
            <person name="Sharon I."/>
            <person name="Castelle C.J."/>
            <person name="Probst A.J."/>
            <person name="Thomas B.C."/>
            <person name="Singh A."/>
            <person name="Wilkins M.J."/>
            <person name="Karaoz U."/>
            <person name="Brodie E.L."/>
            <person name="Williams K.H."/>
            <person name="Hubbard S.S."/>
            <person name="Banfield J.F."/>
        </authorList>
    </citation>
    <scope>NUCLEOTIDE SEQUENCE [LARGE SCALE GENOMIC DNA]</scope>
</reference>
<keyword evidence="2 7" id="KW-0812">Transmembrane</keyword>
<evidence type="ECO:0000256" key="6">
    <source>
        <dbReference type="ARBA" id="ARBA00023316"/>
    </source>
</evidence>
<dbReference type="Gene3D" id="3.30.1490.480">
    <property type="entry name" value="Endolytic murein transglycosylase"/>
    <property type="match status" value="1"/>
</dbReference>
<name>A0A1F5P853_9BACT</name>
<dbReference type="Pfam" id="PF02618">
    <property type="entry name" value="YceG"/>
    <property type="match status" value="1"/>
</dbReference>
<evidence type="ECO:0000313" key="9">
    <source>
        <dbReference type="Proteomes" id="UP000176786"/>
    </source>
</evidence>
<dbReference type="AlphaFoldDB" id="A0A1F5P853"/>
<evidence type="ECO:0000256" key="7">
    <source>
        <dbReference type="HAMAP-Rule" id="MF_02065"/>
    </source>
</evidence>
<accession>A0A1F5P853</accession>
<keyword evidence="3 7" id="KW-1133">Transmembrane helix</keyword>
<dbReference type="InterPro" id="IPR003770">
    <property type="entry name" value="MLTG-like"/>
</dbReference>
<feature type="transmembrane region" description="Helical" evidence="7">
    <location>
        <begin position="6"/>
        <end position="22"/>
    </location>
</feature>
<keyword evidence="5 7" id="KW-0456">Lyase</keyword>
<gene>
    <name evidence="7" type="primary">mltG</name>
    <name evidence="8" type="ORF">A3J48_03315</name>
</gene>
<sequence>MQGQNLKYMLIFKHWLNIYYFFNSIIMDHEPSLLSQRPKLRIFLLLILLGLTIILSLGTYAAAKLKVPLDQDGALRIVTINQGTTARQVSGILERAGIISEDRLFLYYLWIKGAREKIQAGNYELSAAMTIPEVVQKITVGEVVTNEIRIRIGEGWRLSQIADELEKSGVGTADDFFKLAGSTPATGGRFASREITNRYSFLNNLPPSASLEGFLFPDTYIITHEGGAAELIHKALQNFENKVSSDILEQAKIQNRSLYEIITMASLVEAEVGRNVVGRGLTETEIFEIKEERKTVADVFWSRLDLGMALESDASISYATGKALTRATFEDLEVNSSYNTYRNPGLPKGPIGGPSLESIVATLNPANTEFLFFVTDLSGKAYFAETLVGHNRNRANHLD</sequence>
<evidence type="ECO:0000256" key="5">
    <source>
        <dbReference type="ARBA" id="ARBA00023239"/>
    </source>
</evidence>
<dbReference type="GO" id="GO:0008932">
    <property type="term" value="F:lytic endotransglycosylase activity"/>
    <property type="evidence" value="ECO:0007669"/>
    <property type="project" value="UniProtKB-UniRule"/>
</dbReference>
<dbReference type="EMBL" id="MFES01000016">
    <property type="protein sequence ID" value="OGE86035.1"/>
    <property type="molecule type" value="Genomic_DNA"/>
</dbReference>
<dbReference type="EC" id="4.2.2.29" evidence="7"/>
<dbReference type="GO" id="GO:0009252">
    <property type="term" value="P:peptidoglycan biosynthetic process"/>
    <property type="evidence" value="ECO:0007669"/>
    <property type="project" value="UniProtKB-UniRule"/>
</dbReference>
<proteinExistence type="inferred from homology"/>
<dbReference type="CDD" id="cd08010">
    <property type="entry name" value="MltG_like"/>
    <property type="match status" value="1"/>
</dbReference>
<feature type="transmembrane region" description="Helical" evidence="7">
    <location>
        <begin position="42"/>
        <end position="63"/>
    </location>
</feature>
<dbReference type="GO" id="GO:0071555">
    <property type="term" value="P:cell wall organization"/>
    <property type="evidence" value="ECO:0007669"/>
    <property type="project" value="UniProtKB-KW"/>
</dbReference>
<protein>
    <recommendedName>
        <fullName evidence="7">Endolytic murein transglycosylase</fullName>
        <ecNumber evidence="7">4.2.2.29</ecNumber>
    </recommendedName>
    <alternativeName>
        <fullName evidence="7">Peptidoglycan lytic transglycosylase</fullName>
    </alternativeName>
    <alternativeName>
        <fullName evidence="7">Peptidoglycan polymerization terminase</fullName>
    </alternativeName>
</protein>
<dbReference type="STRING" id="1817832.A3J48_03315"/>
<comment type="caution">
    <text evidence="8">The sequence shown here is derived from an EMBL/GenBank/DDBJ whole genome shotgun (WGS) entry which is preliminary data.</text>
</comment>
<dbReference type="Proteomes" id="UP000176786">
    <property type="component" value="Unassembled WGS sequence"/>
</dbReference>
<evidence type="ECO:0000313" key="8">
    <source>
        <dbReference type="EMBL" id="OGE86035.1"/>
    </source>
</evidence>
<evidence type="ECO:0000256" key="1">
    <source>
        <dbReference type="ARBA" id="ARBA00022475"/>
    </source>
</evidence>
<comment type="catalytic activity">
    <reaction evidence="7">
        <text>a peptidoglycan chain = a peptidoglycan chain with N-acetyl-1,6-anhydromuramyl-[peptide] at the reducing end + a peptidoglycan chain with N-acetylglucosamine at the non-reducing end.</text>
        <dbReference type="EC" id="4.2.2.29"/>
    </reaction>
</comment>
<comment type="similarity">
    <text evidence="7">Belongs to the transglycosylase MltG family.</text>
</comment>
<evidence type="ECO:0000256" key="2">
    <source>
        <dbReference type="ARBA" id="ARBA00022692"/>
    </source>
</evidence>
<keyword evidence="6 7" id="KW-0961">Cell wall biogenesis/degradation</keyword>
<evidence type="ECO:0000256" key="4">
    <source>
        <dbReference type="ARBA" id="ARBA00023136"/>
    </source>
</evidence>
<organism evidence="8 9">
    <name type="scientific">Candidatus Doudnabacteria bacterium RIFCSPHIGHO2_02_FULL_46_11</name>
    <dbReference type="NCBI Taxonomy" id="1817832"/>
    <lineage>
        <taxon>Bacteria</taxon>
        <taxon>Candidatus Doudnaibacteriota</taxon>
    </lineage>
</organism>
<dbReference type="GO" id="GO:0005886">
    <property type="term" value="C:plasma membrane"/>
    <property type="evidence" value="ECO:0007669"/>
    <property type="project" value="UniProtKB-UniRule"/>
</dbReference>